<name>A0A7Z0ENL7_9ACTN</name>
<proteinExistence type="predicted"/>
<accession>A0A7Z0ENL7</accession>
<organism evidence="2 3">
    <name type="scientific">Nocardiopsis aegyptia</name>
    <dbReference type="NCBI Taxonomy" id="220378"/>
    <lineage>
        <taxon>Bacteria</taxon>
        <taxon>Bacillati</taxon>
        <taxon>Actinomycetota</taxon>
        <taxon>Actinomycetes</taxon>
        <taxon>Streptosporangiales</taxon>
        <taxon>Nocardiopsidaceae</taxon>
        <taxon>Nocardiopsis</taxon>
    </lineage>
</organism>
<evidence type="ECO:0000256" key="1">
    <source>
        <dbReference type="SAM" id="MobiDB-lite"/>
    </source>
</evidence>
<sequence length="303" mass="29055">MQRTSRTPRATRVASAPCSGAPSPGLPSLLCLGLLVGAALAALWLLGGAPAHADSGRDTVGALPSAAANGSAPLSGVVPGEVAEPVSTTLETVHQRLQADPDAHAEPGGALTGATRPVADVGAEVIGAVGEADRALPDTDELGAVPALPLDEPHRPGSVLGTLGTTGSGEAGAEAGSGGPGSERAADDADRSEAADTAERGASAAAGAPAIVGPSTRDAMPAVTAGGHQDADPAPRSPEPPVGQSATASAATTGSSPAPAPGIAGYLTSAPLTAPGSDALRPAPRHHRAAPTAGTDDPTVSPD</sequence>
<feature type="compositionally biased region" description="Low complexity" evidence="1">
    <location>
        <begin position="245"/>
        <end position="257"/>
    </location>
</feature>
<feature type="compositionally biased region" description="Gly residues" evidence="1">
    <location>
        <begin position="164"/>
        <end position="181"/>
    </location>
</feature>
<comment type="caution">
    <text evidence="2">The sequence shown here is derived from an EMBL/GenBank/DDBJ whole genome shotgun (WGS) entry which is preliminary data.</text>
</comment>
<feature type="region of interest" description="Disordered" evidence="1">
    <location>
        <begin position="1"/>
        <end position="22"/>
    </location>
</feature>
<feature type="compositionally biased region" description="Low complexity" evidence="1">
    <location>
        <begin position="200"/>
        <end position="213"/>
    </location>
</feature>
<reference evidence="2 3" key="1">
    <citation type="submission" date="2020-07" db="EMBL/GenBank/DDBJ databases">
        <title>Sequencing the genomes of 1000 actinobacteria strains.</title>
        <authorList>
            <person name="Klenk H.-P."/>
        </authorList>
    </citation>
    <scope>NUCLEOTIDE SEQUENCE [LARGE SCALE GENOMIC DNA]</scope>
    <source>
        <strain evidence="2 3">DSM 44442</strain>
    </source>
</reference>
<feature type="compositionally biased region" description="Basic and acidic residues" evidence="1">
    <location>
        <begin position="184"/>
        <end position="199"/>
    </location>
</feature>
<dbReference type="RefSeq" id="WP_179823178.1">
    <property type="nucleotide sequence ID" value="NZ_JACCFS010000001.1"/>
</dbReference>
<gene>
    <name evidence="2" type="ORF">HNR10_002406</name>
</gene>
<keyword evidence="3" id="KW-1185">Reference proteome</keyword>
<protein>
    <submittedName>
        <fullName evidence="2">Uncharacterized protein</fullName>
    </submittedName>
</protein>
<evidence type="ECO:0000313" key="3">
    <source>
        <dbReference type="Proteomes" id="UP000572051"/>
    </source>
</evidence>
<dbReference type="AlphaFoldDB" id="A0A7Z0ENL7"/>
<dbReference type="EMBL" id="JACCFS010000001">
    <property type="protein sequence ID" value="NYJ34525.1"/>
    <property type="molecule type" value="Genomic_DNA"/>
</dbReference>
<feature type="region of interest" description="Disordered" evidence="1">
    <location>
        <begin position="143"/>
        <end position="303"/>
    </location>
</feature>
<dbReference type="Proteomes" id="UP000572051">
    <property type="component" value="Unassembled WGS sequence"/>
</dbReference>
<evidence type="ECO:0000313" key="2">
    <source>
        <dbReference type="EMBL" id="NYJ34525.1"/>
    </source>
</evidence>